<keyword evidence="2" id="KW-1185">Reference proteome</keyword>
<dbReference type="InParanoid" id="D0NU60"/>
<dbReference type="VEuPathDB" id="FungiDB:PITG_16387"/>
<evidence type="ECO:0000313" key="1">
    <source>
        <dbReference type="EMBL" id="EEY65184.1"/>
    </source>
</evidence>
<reference evidence="2" key="1">
    <citation type="journal article" date="2009" name="Nature">
        <title>Genome sequence and analysis of the Irish potato famine pathogen Phytophthora infestans.</title>
        <authorList>
            <consortium name="The Broad Institute Genome Sequencing Platform"/>
            <person name="Haas B.J."/>
            <person name="Kamoun S."/>
            <person name="Zody M.C."/>
            <person name="Jiang R.H."/>
            <person name="Handsaker R.E."/>
            <person name="Cano L.M."/>
            <person name="Grabherr M."/>
            <person name="Kodira C.D."/>
            <person name="Raffaele S."/>
            <person name="Torto-Alalibo T."/>
            <person name="Bozkurt T.O."/>
            <person name="Ah-Fong A.M."/>
            <person name="Alvarado L."/>
            <person name="Anderson V.L."/>
            <person name="Armstrong M.R."/>
            <person name="Avrova A."/>
            <person name="Baxter L."/>
            <person name="Beynon J."/>
            <person name="Boevink P.C."/>
            <person name="Bollmann S.R."/>
            <person name="Bos J.I."/>
            <person name="Bulone V."/>
            <person name="Cai G."/>
            <person name="Cakir C."/>
            <person name="Carrington J.C."/>
            <person name="Chawner M."/>
            <person name="Conti L."/>
            <person name="Costanzo S."/>
            <person name="Ewan R."/>
            <person name="Fahlgren N."/>
            <person name="Fischbach M.A."/>
            <person name="Fugelstad J."/>
            <person name="Gilroy E.M."/>
            <person name="Gnerre S."/>
            <person name="Green P.J."/>
            <person name="Grenville-Briggs L.J."/>
            <person name="Griffith J."/>
            <person name="Grunwald N.J."/>
            <person name="Horn K."/>
            <person name="Horner N.R."/>
            <person name="Hu C.H."/>
            <person name="Huitema E."/>
            <person name="Jeong D.H."/>
            <person name="Jones A.M."/>
            <person name="Jones J.D."/>
            <person name="Jones R.W."/>
            <person name="Karlsson E.K."/>
            <person name="Kunjeti S.G."/>
            <person name="Lamour K."/>
            <person name="Liu Z."/>
            <person name="Ma L."/>
            <person name="Maclean D."/>
            <person name="Chibucos M.C."/>
            <person name="McDonald H."/>
            <person name="McWalters J."/>
            <person name="Meijer H.J."/>
            <person name="Morgan W."/>
            <person name="Morris P.F."/>
            <person name="Munro C.A."/>
            <person name="O'Neill K."/>
            <person name="Ospina-Giraldo M."/>
            <person name="Pinzon A."/>
            <person name="Pritchard L."/>
            <person name="Ramsahoye B."/>
            <person name="Ren Q."/>
            <person name="Restrepo S."/>
            <person name="Roy S."/>
            <person name="Sadanandom A."/>
            <person name="Savidor A."/>
            <person name="Schornack S."/>
            <person name="Schwartz D.C."/>
            <person name="Schumann U.D."/>
            <person name="Schwessinger B."/>
            <person name="Seyer L."/>
            <person name="Sharpe T."/>
            <person name="Silvar C."/>
            <person name="Song J."/>
            <person name="Studholme D.J."/>
            <person name="Sykes S."/>
            <person name="Thines M."/>
            <person name="van de Vondervoort P.J."/>
            <person name="Phuntumart V."/>
            <person name="Wawra S."/>
            <person name="Weide R."/>
            <person name="Win J."/>
            <person name="Young C."/>
            <person name="Zhou S."/>
            <person name="Fry W."/>
            <person name="Meyers B.C."/>
            <person name="van West P."/>
            <person name="Ristaino J."/>
            <person name="Govers F."/>
            <person name="Birch P.R."/>
            <person name="Whisson S.C."/>
            <person name="Judelson H.S."/>
            <person name="Nusbaum C."/>
        </authorList>
    </citation>
    <scope>NUCLEOTIDE SEQUENCE [LARGE SCALE GENOMIC DNA]</scope>
    <source>
        <strain evidence="2">T30-4</strain>
    </source>
</reference>
<dbReference type="Proteomes" id="UP000006643">
    <property type="component" value="Unassembled WGS sequence"/>
</dbReference>
<dbReference type="RefSeq" id="XP_002897441.1">
    <property type="nucleotide sequence ID" value="XM_002897395.1"/>
</dbReference>
<name>D0NU60_PHYIT</name>
<dbReference type="KEGG" id="pif:PITG_16387"/>
<dbReference type="EMBL" id="DS028162">
    <property type="protein sequence ID" value="EEY65184.1"/>
    <property type="molecule type" value="Genomic_DNA"/>
</dbReference>
<accession>D0NU60</accession>
<protein>
    <submittedName>
        <fullName evidence="1">Uncharacterized protein</fullName>
    </submittedName>
</protein>
<proteinExistence type="predicted"/>
<organism evidence="1 2">
    <name type="scientific">Phytophthora infestans (strain T30-4)</name>
    <name type="common">Potato late blight agent</name>
    <dbReference type="NCBI Taxonomy" id="403677"/>
    <lineage>
        <taxon>Eukaryota</taxon>
        <taxon>Sar</taxon>
        <taxon>Stramenopiles</taxon>
        <taxon>Oomycota</taxon>
        <taxon>Peronosporomycetes</taxon>
        <taxon>Peronosporales</taxon>
        <taxon>Peronosporaceae</taxon>
        <taxon>Phytophthora</taxon>
    </lineage>
</organism>
<dbReference type="HOGENOM" id="CLU_2836765_0_0_1"/>
<gene>
    <name evidence="1" type="ORF">PITG_16387</name>
</gene>
<sequence>MEEEQRRERERALQSVANAERVQYRHDEVQNSGRNSSEYARQGLANVKACNVGAYRNHVAEPTKLW</sequence>
<evidence type="ECO:0000313" key="2">
    <source>
        <dbReference type="Proteomes" id="UP000006643"/>
    </source>
</evidence>
<dbReference type="GeneID" id="9465028"/>
<dbReference type="AlphaFoldDB" id="D0NU60"/>